<sequence length="564" mass="61725">MCFAPSYSPSPAPVPASGPGSVPPSAPAPTGGNGNNGSSSSRTRVGFYTAFFVIPASVSLTLSKELKWFLELFLKCVLASLLQKGGRERHIYRPPGQGGGIYCFGCRQRLKEGVSLALTTDQSEIGAGLVNFYKQLFSDDEVRRPLLDGLVFSSLDESDRDLLDQPFTEEEVWGVVRNMAGDKAPGPDGFSLAFFQSCWDVIKQDVMQVFHEFHTTRNFERSMNVTFLALIPKKPGAQECKDFRPISLVTGIYKIIAKVLANRLSGVLTKLVSDSQNAFIGVRQILDSVLVANESLDSRVKSGLPGMLLRFSVLVNGSAHGFFPTSRGLRQGDPLSPLLFIIVMEALSRMLERAVAGGFISGFAVGNSTWAELSISHSLFADDTLIFCGADTEQAWHLRGVFIWFQAISGLKINLSKSELVPVGQVPNVPEMAGILECQVASLPLKYLGLPLGASFKSKGGRVTLIKSTLSSIPTYFLSLFPIPMSVAHKIEKLQQDFLWGGLEDDHKFHLVNWKQTCTPLPSGGLGIRNMAVFNKALLGKWLWRYSTEPTALWRQVIDSKYGC</sequence>
<dbReference type="InterPro" id="IPR052343">
    <property type="entry name" value="Retrotransposon-Effector_Assoc"/>
</dbReference>
<dbReference type="SUPFAM" id="SSF56672">
    <property type="entry name" value="DNA/RNA polymerases"/>
    <property type="match status" value="1"/>
</dbReference>
<evidence type="ECO:0000313" key="3">
    <source>
        <dbReference type="EMBL" id="SPC99571.1"/>
    </source>
</evidence>
<dbReference type="CDD" id="cd01650">
    <property type="entry name" value="RT_nLTR_like"/>
    <property type="match status" value="1"/>
</dbReference>
<proteinExistence type="predicted"/>
<dbReference type="InterPro" id="IPR043502">
    <property type="entry name" value="DNA/RNA_pol_sf"/>
</dbReference>
<evidence type="ECO:0000259" key="2">
    <source>
        <dbReference type="PROSITE" id="PS50878"/>
    </source>
</evidence>
<protein>
    <recommendedName>
        <fullName evidence="2">Reverse transcriptase domain-containing protein</fullName>
    </recommendedName>
</protein>
<name>A0A2N9GJU5_FAGSY</name>
<dbReference type="InterPro" id="IPR000477">
    <property type="entry name" value="RT_dom"/>
</dbReference>
<gene>
    <name evidence="3" type="ORF">FSB_LOCUS27453</name>
</gene>
<accession>A0A2N9GJU5</accession>
<dbReference type="AlphaFoldDB" id="A0A2N9GJU5"/>
<dbReference type="PANTHER" id="PTHR46890:SF50">
    <property type="entry name" value="RNA-DIRECTED DNA POLYMERASE, EUKARYOTA, REVERSE TRANSCRIPTASE ZINC-BINDING DOMAIN PROTEIN-RELATED"/>
    <property type="match status" value="1"/>
</dbReference>
<dbReference type="PROSITE" id="PS50878">
    <property type="entry name" value="RT_POL"/>
    <property type="match status" value="1"/>
</dbReference>
<dbReference type="Pfam" id="PF00078">
    <property type="entry name" value="RVT_1"/>
    <property type="match status" value="1"/>
</dbReference>
<feature type="region of interest" description="Disordered" evidence="1">
    <location>
        <begin position="1"/>
        <end position="39"/>
    </location>
</feature>
<dbReference type="PANTHER" id="PTHR46890">
    <property type="entry name" value="NON-LTR RETROLELEMENT REVERSE TRANSCRIPTASE-LIKE PROTEIN-RELATED"/>
    <property type="match status" value="1"/>
</dbReference>
<reference evidence="3" key="1">
    <citation type="submission" date="2018-02" db="EMBL/GenBank/DDBJ databases">
        <authorList>
            <person name="Cohen D.B."/>
            <person name="Kent A.D."/>
        </authorList>
    </citation>
    <scope>NUCLEOTIDE SEQUENCE</scope>
</reference>
<organism evidence="3">
    <name type="scientific">Fagus sylvatica</name>
    <name type="common">Beechnut</name>
    <dbReference type="NCBI Taxonomy" id="28930"/>
    <lineage>
        <taxon>Eukaryota</taxon>
        <taxon>Viridiplantae</taxon>
        <taxon>Streptophyta</taxon>
        <taxon>Embryophyta</taxon>
        <taxon>Tracheophyta</taxon>
        <taxon>Spermatophyta</taxon>
        <taxon>Magnoliopsida</taxon>
        <taxon>eudicotyledons</taxon>
        <taxon>Gunneridae</taxon>
        <taxon>Pentapetalae</taxon>
        <taxon>rosids</taxon>
        <taxon>fabids</taxon>
        <taxon>Fagales</taxon>
        <taxon>Fagaceae</taxon>
        <taxon>Fagus</taxon>
    </lineage>
</organism>
<evidence type="ECO:0000256" key="1">
    <source>
        <dbReference type="SAM" id="MobiDB-lite"/>
    </source>
</evidence>
<dbReference type="EMBL" id="OIVN01001990">
    <property type="protein sequence ID" value="SPC99571.1"/>
    <property type="molecule type" value="Genomic_DNA"/>
</dbReference>
<feature type="compositionally biased region" description="Pro residues" evidence="1">
    <location>
        <begin position="8"/>
        <end position="27"/>
    </location>
</feature>
<feature type="domain" description="Reverse transcriptase" evidence="2">
    <location>
        <begin position="212"/>
        <end position="452"/>
    </location>
</feature>